<reference evidence="3" key="2">
    <citation type="submission" date="2012-03" db="EMBL/GenBank/DDBJ databases">
        <title>The complete genome sequence of the pioneer microbe on fresh volcanic deposit, Leptospirillum ferrooxidans strain C2-3.</title>
        <authorList>
            <person name="Fujimura R."/>
            <person name="Sato Y."/>
            <person name="Nishizawa T."/>
            <person name="Nanba K."/>
            <person name="Oshima K."/>
            <person name="Hattori M."/>
            <person name="Kamijo T."/>
            <person name="Ohta H."/>
        </authorList>
    </citation>
    <scope>NUCLEOTIDE SEQUENCE [LARGE SCALE GENOMIC DNA]</scope>
    <source>
        <strain evidence="3">C2-3</strain>
    </source>
</reference>
<dbReference type="PATRIC" id="fig|1162668.3.peg.2357"/>
<accession>I0IQW6</accession>
<dbReference type="Proteomes" id="UP000007382">
    <property type="component" value="Chromosome"/>
</dbReference>
<feature type="region of interest" description="Disordered" evidence="1">
    <location>
        <begin position="68"/>
        <end position="96"/>
    </location>
</feature>
<name>I0IQW6_LEPFC</name>
<dbReference type="HOGENOM" id="CLU_2356287_0_0_0"/>
<evidence type="ECO:0000313" key="3">
    <source>
        <dbReference type="Proteomes" id="UP000007382"/>
    </source>
</evidence>
<protein>
    <submittedName>
        <fullName evidence="2">Uncharacterized protein</fullName>
    </submittedName>
</protein>
<dbReference type="KEGG" id="lfc:LFE_1990"/>
<keyword evidence="3" id="KW-1185">Reference proteome</keyword>
<gene>
    <name evidence="2" type="ordered locus">LFE_1990</name>
</gene>
<dbReference type="AlphaFoldDB" id="I0IQW6"/>
<feature type="compositionally biased region" description="Basic and acidic residues" evidence="1">
    <location>
        <begin position="76"/>
        <end position="86"/>
    </location>
</feature>
<dbReference type="EMBL" id="AP012342">
    <property type="protein sequence ID" value="BAM07665.1"/>
    <property type="molecule type" value="Genomic_DNA"/>
</dbReference>
<reference evidence="2 3" key="1">
    <citation type="journal article" date="2012" name="J. Bacteriol.">
        <title>Complete Genome Sequence of Leptospirillum ferrooxidans Strain C2-3, Isolated from a Fresh Volcanic Ash Deposit on the Island of Miyake, Japan.</title>
        <authorList>
            <person name="Fujimura R."/>
            <person name="Sato Y."/>
            <person name="Nishizawa T."/>
            <person name="Oshima K."/>
            <person name="Kim S.-W."/>
            <person name="Hattori M."/>
            <person name="Kamijo T."/>
            <person name="Ohta H."/>
        </authorList>
    </citation>
    <scope>NUCLEOTIDE SEQUENCE [LARGE SCALE GENOMIC DNA]</scope>
    <source>
        <strain evidence="2 3">C2-3</strain>
    </source>
</reference>
<evidence type="ECO:0000256" key="1">
    <source>
        <dbReference type="SAM" id="MobiDB-lite"/>
    </source>
</evidence>
<evidence type="ECO:0000313" key="2">
    <source>
        <dbReference type="EMBL" id="BAM07665.1"/>
    </source>
</evidence>
<organism evidence="2 3">
    <name type="scientific">Leptospirillum ferrooxidans (strain C2-3)</name>
    <dbReference type="NCBI Taxonomy" id="1162668"/>
    <lineage>
        <taxon>Bacteria</taxon>
        <taxon>Pseudomonadati</taxon>
        <taxon>Nitrospirota</taxon>
        <taxon>Nitrospiria</taxon>
        <taxon>Nitrospirales</taxon>
        <taxon>Nitrospiraceae</taxon>
        <taxon>Leptospirillum</taxon>
    </lineage>
</organism>
<sequence length="96" mass="10909">MEADGEVVLVGWLLEHHVQTIGFTGGGQHETAVLEEMTGITQFWPLDVAERTREVVLPCKPRIGIRLFRGNHHRHGQDGEEGEKKQSRFSHQIPFL</sequence>
<proteinExistence type="predicted"/>